<protein>
    <submittedName>
        <fullName evidence="2">Uncharacterized protein</fullName>
    </submittedName>
</protein>
<dbReference type="EMBL" id="CP158586">
    <property type="protein sequence ID" value="XCA33454.1"/>
    <property type="molecule type" value="Genomic_DNA"/>
</dbReference>
<name>A0AAU7YL83_9RICK</name>
<gene>
    <name evidence="2" type="ORF">ABS808_01070</name>
</gene>
<accession>A0AAU7YL83</accession>
<evidence type="ECO:0000256" key="1">
    <source>
        <dbReference type="SAM" id="Phobius"/>
    </source>
</evidence>
<feature type="transmembrane region" description="Helical" evidence="1">
    <location>
        <begin position="20"/>
        <end position="43"/>
    </location>
</feature>
<evidence type="ECO:0000313" key="2">
    <source>
        <dbReference type="EMBL" id="XCA33454.1"/>
    </source>
</evidence>
<organism evidence="2">
    <name type="scientific">Wolbachia endosymbiont of Polyergus mexicanus</name>
    <dbReference type="NCBI Taxonomy" id="3171167"/>
    <lineage>
        <taxon>Bacteria</taxon>
        <taxon>Pseudomonadati</taxon>
        <taxon>Pseudomonadota</taxon>
        <taxon>Alphaproteobacteria</taxon>
        <taxon>Rickettsiales</taxon>
        <taxon>Anaplasmataceae</taxon>
        <taxon>Wolbachieae</taxon>
        <taxon>Wolbachia</taxon>
    </lineage>
</organism>
<keyword evidence="1" id="KW-1133">Transmembrane helix</keyword>
<sequence length="48" mass="5301">MQIAGTGFHPRRCHPSSPFGVIIVLLFLSSQYSYNVIQVALFLSSQCS</sequence>
<reference evidence="2" key="1">
    <citation type="submission" date="2024-06" db="EMBL/GenBank/DDBJ databases">
        <title>Genome assembly of the Polyergus mexicanus.</title>
        <authorList>
            <person name="Cash E."/>
            <person name="Tustsui N.D."/>
            <person name="Ward P."/>
            <person name="Nguyen O."/>
            <person name="Sahasrabudhe R."/>
            <person name="Fairbairn C.W."/>
            <person name="Seligmann W.E."/>
            <person name="Sacco S."/>
            <person name="Beraut E."/>
            <person name="Miller C."/>
            <person name="Toffelmier E."/>
            <person name="Shaffer H.B."/>
        </authorList>
    </citation>
    <scope>NUCLEOTIDE SEQUENCE</scope>
    <source>
        <strain evidence="2">NDT 795.1</strain>
    </source>
</reference>
<dbReference type="AlphaFoldDB" id="A0AAU7YL83"/>
<proteinExistence type="predicted"/>
<keyword evidence="1" id="KW-0472">Membrane</keyword>
<keyword evidence="1" id="KW-0812">Transmembrane</keyword>